<dbReference type="GeneID" id="93547102"/>
<name>A0A2T3MHZ0_9GAMM</name>
<proteinExistence type="predicted"/>
<evidence type="ECO:0000313" key="5">
    <source>
        <dbReference type="Proteomes" id="UP000241954"/>
    </source>
</evidence>
<keyword evidence="4" id="KW-1185">Reference proteome</keyword>
<dbReference type="AlphaFoldDB" id="A0A2T3MHZ0"/>
<gene>
    <name evidence="2" type="ORF">C9I88_15325</name>
    <name evidence="3" type="ORF">C9J52_12030</name>
</gene>
<sequence>MLKFIRGFFIFCFLNLVSYSVCASNFYDVNLTKTVTNITQKSKASMSIEAKPGDVVEYNIYIVNRTRHAISNINIVSSVPTFTTLVTTIGCNDGHLPLVLRCQILTPDGTNRSGYQGDIIWQLLGKLEAGMMAQVSYQVRIK</sequence>
<dbReference type="Proteomes" id="UP000241190">
    <property type="component" value="Unassembled WGS sequence"/>
</dbReference>
<dbReference type="EMBL" id="PYLW01000020">
    <property type="protein sequence ID" value="PSV93992.1"/>
    <property type="molecule type" value="Genomic_DNA"/>
</dbReference>
<feature type="chain" id="PRO_5015543274" description="DUF11 domain-containing protein" evidence="1">
    <location>
        <begin position="24"/>
        <end position="142"/>
    </location>
</feature>
<accession>A0A2T3MHZ0</accession>
<dbReference type="OrthoDB" id="5828060at2"/>
<reference evidence="2 5" key="1">
    <citation type="submission" date="2018-01" db="EMBL/GenBank/DDBJ databases">
        <title>Whole genome sequencing of Histamine producing bacteria.</title>
        <authorList>
            <person name="Butler K."/>
        </authorList>
    </citation>
    <scope>NUCLEOTIDE SEQUENCE [LARGE SCALE GENOMIC DNA]</scope>
    <source>
        <strain evidence="3 4">ATCC 51761</strain>
        <strain evidence="2 5">NCIMB 13481</strain>
    </source>
</reference>
<evidence type="ECO:0000313" key="3">
    <source>
        <dbReference type="EMBL" id="PSW95141.1"/>
    </source>
</evidence>
<evidence type="ECO:0000256" key="1">
    <source>
        <dbReference type="SAM" id="SignalP"/>
    </source>
</evidence>
<evidence type="ECO:0000313" key="2">
    <source>
        <dbReference type="EMBL" id="PSV93992.1"/>
    </source>
</evidence>
<dbReference type="RefSeq" id="WP_052675261.1">
    <property type="nucleotide sequence ID" value="NZ_JZSR01000016.1"/>
</dbReference>
<organism evidence="2 5">
    <name type="scientific">Photobacterium iliopiscarium</name>
    <dbReference type="NCBI Taxonomy" id="56192"/>
    <lineage>
        <taxon>Bacteria</taxon>
        <taxon>Pseudomonadati</taxon>
        <taxon>Pseudomonadota</taxon>
        <taxon>Gammaproteobacteria</taxon>
        <taxon>Vibrionales</taxon>
        <taxon>Vibrionaceae</taxon>
        <taxon>Photobacterium</taxon>
    </lineage>
</organism>
<dbReference type="Proteomes" id="UP000241954">
    <property type="component" value="Unassembled WGS sequence"/>
</dbReference>
<comment type="caution">
    <text evidence="2">The sequence shown here is derived from an EMBL/GenBank/DDBJ whole genome shotgun (WGS) entry which is preliminary data.</text>
</comment>
<evidence type="ECO:0008006" key="6">
    <source>
        <dbReference type="Google" id="ProtNLM"/>
    </source>
</evidence>
<dbReference type="EMBL" id="PYOP01000018">
    <property type="protein sequence ID" value="PSW95141.1"/>
    <property type="molecule type" value="Genomic_DNA"/>
</dbReference>
<feature type="signal peptide" evidence="1">
    <location>
        <begin position="1"/>
        <end position="23"/>
    </location>
</feature>
<evidence type="ECO:0000313" key="4">
    <source>
        <dbReference type="Proteomes" id="UP000241190"/>
    </source>
</evidence>
<keyword evidence="1" id="KW-0732">Signal</keyword>
<protein>
    <recommendedName>
        <fullName evidence="6">DUF11 domain-containing protein</fullName>
    </recommendedName>
</protein>